<reference evidence="3 4" key="1">
    <citation type="submission" date="2021-02" db="EMBL/GenBank/DDBJ databases">
        <title>Complete genome of Desulfoluna sp. strain ASN36.</title>
        <authorList>
            <person name="Takahashi A."/>
            <person name="Kojima H."/>
            <person name="Fukui M."/>
        </authorList>
    </citation>
    <scope>NUCLEOTIDE SEQUENCE [LARGE SCALE GENOMIC DNA]</scope>
    <source>
        <strain evidence="3 4">ASN36</strain>
    </source>
</reference>
<keyword evidence="1" id="KW-0732">Signal</keyword>
<dbReference type="InterPro" id="IPR013424">
    <property type="entry name" value="Ice-binding_C"/>
</dbReference>
<sequence length="224" mass="24098">MQKILLKLFSAMFLLFSFTVPAIAIQIDFTGGTAYLQGGGTVFTDGTTSNGMVDYYEEDGFILDFIGGTGVIGNYYGGGNDVVHGHWLSGDYGTLTEIRVSRLDGAAFDLNYFILTSNTDTGGGPDSGFEETYINSSNGYSQLLPSDDWGRTGADPQIFLGDDFDDILWYSFTVGNIVDCFGMDNFYIDVPPPSVDPVPEPATLALLGFGLAGAAVRRKKMSKA</sequence>
<organism evidence="3 4">
    <name type="scientific">Desulfoluna limicola</name>
    <dbReference type="NCBI Taxonomy" id="2810562"/>
    <lineage>
        <taxon>Bacteria</taxon>
        <taxon>Pseudomonadati</taxon>
        <taxon>Thermodesulfobacteriota</taxon>
        <taxon>Desulfobacteria</taxon>
        <taxon>Desulfobacterales</taxon>
        <taxon>Desulfolunaceae</taxon>
        <taxon>Desulfoluna</taxon>
    </lineage>
</organism>
<dbReference type="RefSeq" id="WP_236888492.1">
    <property type="nucleotide sequence ID" value="NZ_AP024488.1"/>
</dbReference>
<feature type="domain" description="Ice-binding protein C-terminal" evidence="2">
    <location>
        <begin position="197"/>
        <end position="219"/>
    </location>
</feature>
<evidence type="ECO:0000256" key="1">
    <source>
        <dbReference type="SAM" id="SignalP"/>
    </source>
</evidence>
<evidence type="ECO:0000259" key="2">
    <source>
        <dbReference type="Pfam" id="PF07589"/>
    </source>
</evidence>
<protein>
    <recommendedName>
        <fullName evidence="2">Ice-binding protein C-terminal domain-containing protein</fullName>
    </recommendedName>
</protein>
<accession>A0ABM7PIS6</accession>
<feature type="signal peptide" evidence="1">
    <location>
        <begin position="1"/>
        <end position="22"/>
    </location>
</feature>
<evidence type="ECO:0000313" key="4">
    <source>
        <dbReference type="Proteomes" id="UP001320148"/>
    </source>
</evidence>
<evidence type="ECO:0000313" key="3">
    <source>
        <dbReference type="EMBL" id="BCS97064.1"/>
    </source>
</evidence>
<gene>
    <name evidence="3" type="ORF">DSLASN_26960</name>
</gene>
<dbReference type="Pfam" id="PF07589">
    <property type="entry name" value="PEP-CTERM"/>
    <property type="match status" value="1"/>
</dbReference>
<dbReference type="EMBL" id="AP024488">
    <property type="protein sequence ID" value="BCS97064.1"/>
    <property type="molecule type" value="Genomic_DNA"/>
</dbReference>
<keyword evidence="4" id="KW-1185">Reference proteome</keyword>
<name>A0ABM7PIS6_9BACT</name>
<dbReference type="NCBIfam" id="TIGR02595">
    <property type="entry name" value="PEP_CTERM"/>
    <property type="match status" value="1"/>
</dbReference>
<dbReference type="Proteomes" id="UP001320148">
    <property type="component" value="Chromosome"/>
</dbReference>
<proteinExistence type="predicted"/>
<feature type="chain" id="PRO_5045743727" description="Ice-binding protein C-terminal domain-containing protein" evidence="1">
    <location>
        <begin position="23"/>
        <end position="224"/>
    </location>
</feature>